<name>A0A1X6N9D1_9APHY</name>
<dbReference type="Pfam" id="PF07249">
    <property type="entry name" value="Cerato-platanin"/>
    <property type="match status" value="1"/>
</dbReference>
<dbReference type="RefSeq" id="XP_024342049.1">
    <property type="nucleotide sequence ID" value="XM_024481909.1"/>
</dbReference>
<reference evidence="4 5" key="1">
    <citation type="submission" date="2017-04" db="EMBL/GenBank/DDBJ databases">
        <title>Genome Sequence of the Model Brown-Rot Fungus Postia placenta SB12.</title>
        <authorList>
            <consortium name="DOE Joint Genome Institute"/>
            <person name="Gaskell J."/>
            <person name="Kersten P."/>
            <person name="Larrondo L.F."/>
            <person name="Canessa P."/>
            <person name="Martinez D."/>
            <person name="Hibbett D."/>
            <person name="Schmoll M."/>
            <person name="Kubicek C.P."/>
            <person name="Martinez A.T."/>
            <person name="Yadav J."/>
            <person name="Master E."/>
            <person name="Magnuson J.K."/>
            <person name="James T."/>
            <person name="Yaver D."/>
            <person name="Berka R."/>
            <person name="Labutti K."/>
            <person name="Lipzen A."/>
            <person name="Aerts A."/>
            <person name="Barry K."/>
            <person name="Henrissat B."/>
            <person name="Blanchette R."/>
            <person name="Grigoriev I."/>
            <person name="Cullen D."/>
        </authorList>
    </citation>
    <scope>NUCLEOTIDE SEQUENCE [LARGE SCALE GENOMIC DNA]</scope>
    <source>
        <strain evidence="4 5">MAD-698-R-SB12</strain>
    </source>
</reference>
<dbReference type="CDD" id="cd22778">
    <property type="entry name" value="DPBB_CEPL-like"/>
    <property type="match status" value="1"/>
</dbReference>
<dbReference type="InterPro" id="IPR010829">
    <property type="entry name" value="Cerato-platanin"/>
</dbReference>
<dbReference type="InterPro" id="IPR036908">
    <property type="entry name" value="RlpA-like_sf"/>
</dbReference>
<evidence type="ECO:0000256" key="2">
    <source>
        <dbReference type="ARBA" id="ARBA00010421"/>
    </source>
</evidence>
<evidence type="ECO:0000313" key="4">
    <source>
        <dbReference type="EMBL" id="OSX65255.1"/>
    </source>
</evidence>
<keyword evidence="5" id="KW-1185">Reference proteome</keyword>
<accession>A0A1X6N9D1</accession>
<protein>
    <recommendedName>
        <fullName evidence="6">Cerato-platanin</fullName>
    </recommendedName>
</protein>
<dbReference type="EMBL" id="KZ110593">
    <property type="protein sequence ID" value="OSX65255.1"/>
    <property type="molecule type" value="Genomic_DNA"/>
</dbReference>
<dbReference type="Proteomes" id="UP000194127">
    <property type="component" value="Unassembled WGS sequence"/>
</dbReference>
<dbReference type="AlphaFoldDB" id="A0A1X6N9D1"/>
<dbReference type="GO" id="GO:0005576">
    <property type="term" value="C:extracellular region"/>
    <property type="evidence" value="ECO:0007669"/>
    <property type="project" value="UniProtKB-SubCell"/>
</dbReference>
<comment type="similarity">
    <text evidence="2">Belongs to the cerato-platanin family.</text>
</comment>
<evidence type="ECO:0000313" key="5">
    <source>
        <dbReference type="Proteomes" id="UP000194127"/>
    </source>
</evidence>
<dbReference type="PROSITE" id="PS51257">
    <property type="entry name" value="PROKAR_LIPOPROTEIN"/>
    <property type="match status" value="1"/>
</dbReference>
<dbReference type="Gene3D" id="2.40.40.10">
    <property type="entry name" value="RlpA-like domain"/>
    <property type="match status" value="1"/>
</dbReference>
<gene>
    <name evidence="4" type="ORF">POSPLADRAFT_1065158</name>
</gene>
<dbReference type="OrthoDB" id="4898945at2759"/>
<evidence type="ECO:0000256" key="1">
    <source>
        <dbReference type="ARBA" id="ARBA00004613"/>
    </source>
</evidence>
<dbReference type="SUPFAM" id="SSF50685">
    <property type="entry name" value="Barwin-like endoglucanases"/>
    <property type="match status" value="1"/>
</dbReference>
<evidence type="ECO:0008006" key="6">
    <source>
        <dbReference type="Google" id="ProtNLM"/>
    </source>
</evidence>
<evidence type="ECO:0000256" key="3">
    <source>
        <dbReference type="ARBA" id="ARBA00022525"/>
    </source>
</evidence>
<dbReference type="GeneID" id="36326859"/>
<sequence length="123" mass="12909">MVRAQATVPVSYDTVYDNCSASLSTVACSSQLESLGYDTFGSLPDFPFIGGAAVVTPYGSGECGSCWELSYQGNRITVLAIDYTDQGFNIAEEAFDVLTNGQAQSLGRLEAVATQVNISACGL</sequence>
<comment type="subcellular location">
    <subcellularLocation>
        <location evidence="1">Secreted</location>
    </subcellularLocation>
</comment>
<proteinExistence type="inferred from homology"/>
<organism evidence="4 5">
    <name type="scientific">Postia placenta MAD-698-R-SB12</name>
    <dbReference type="NCBI Taxonomy" id="670580"/>
    <lineage>
        <taxon>Eukaryota</taxon>
        <taxon>Fungi</taxon>
        <taxon>Dikarya</taxon>
        <taxon>Basidiomycota</taxon>
        <taxon>Agaricomycotina</taxon>
        <taxon>Agaricomycetes</taxon>
        <taxon>Polyporales</taxon>
        <taxon>Adustoporiaceae</taxon>
        <taxon>Rhodonia</taxon>
    </lineage>
</organism>
<keyword evidence="3" id="KW-0964">Secreted</keyword>